<accession>A0AAU7ZH22</accession>
<proteinExistence type="predicted"/>
<gene>
    <name evidence="1" type="ORF">RBB75_05690</name>
</gene>
<protein>
    <submittedName>
        <fullName evidence="1">Uncharacterized protein</fullName>
    </submittedName>
</protein>
<evidence type="ECO:0000313" key="1">
    <source>
        <dbReference type="EMBL" id="XCB27809.1"/>
    </source>
</evidence>
<sequence length="168" mass="17967">MSYIQASWRSNQNAEEGEHLAQLLEKTGDKSAALTAYELAGATIPDYDAMGVKKAPGEKKIELGKRSEALRKAGVKPGPHDAHTLQELRTIPLGAAKGMSGTMEYRLLLSQGKVVRAEAMGSKAMEGGEERVKTLAVAGFWPAGSQAQLVKTGFLNCHANVCEVVMEP</sequence>
<reference evidence="1" key="1">
    <citation type="submission" date="2023-08" db="EMBL/GenBank/DDBJ databases">
        <authorList>
            <person name="Messyasz A."/>
            <person name="Mannisto M.K."/>
            <person name="Kerkhof L.J."/>
            <person name="Haggblom M."/>
        </authorList>
    </citation>
    <scope>NUCLEOTIDE SEQUENCE</scope>
    <source>
        <strain evidence="1">M8UP23</strain>
    </source>
</reference>
<organism evidence="1">
    <name type="scientific">Tunturiibacter empetritectus</name>
    <dbReference type="NCBI Taxonomy" id="3069691"/>
    <lineage>
        <taxon>Bacteria</taxon>
        <taxon>Pseudomonadati</taxon>
        <taxon>Acidobacteriota</taxon>
        <taxon>Terriglobia</taxon>
        <taxon>Terriglobales</taxon>
        <taxon>Acidobacteriaceae</taxon>
        <taxon>Tunturiibacter</taxon>
    </lineage>
</organism>
<dbReference type="KEGG" id="temp:RBB75_05690"/>
<name>A0AAU7ZH22_9BACT</name>
<reference evidence="1" key="2">
    <citation type="journal article" date="2024" name="Environ. Microbiol.">
        <title>Genome analysis and description of Tunturibacter gen. nov. expands the diversity of Terriglobia in tundra soils.</title>
        <authorList>
            <person name="Messyasz A."/>
            <person name="Mannisto M.K."/>
            <person name="Kerkhof L.J."/>
            <person name="Haggblom M.M."/>
        </authorList>
    </citation>
    <scope>NUCLEOTIDE SEQUENCE</scope>
    <source>
        <strain evidence="1">M8UP23</strain>
    </source>
</reference>
<dbReference type="RefSeq" id="WP_353069831.1">
    <property type="nucleotide sequence ID" value="NZ_CP132932.1"/>
</dbReference>
<dbReference type="EMBL" id="CP132932">
    <property type="protein sequence ID" value="XCB27809.1"/>
    <property type="molecule type" value="Genomic_DNA"/>
</dbReference>
<dbReference type="AlphaFoldDB" id="A0AAU7ZH22"/>